<sequence>MGRVTRASAARGSNITGPSSGLQKNDKKTRYDAFESSDGESLCEIPIKRKKVTDNPKPEVVVRAKPKHILGAIQTYEVQFDNFMKNIEEISNQLEFGTISNPARKKGLNVEDLGDDEMERNNQIARYVDSPTFIKGKMRDYQIRGLNWLLSLRHNNVNGILADEMGLGKTLQTISIIAHAKLIEKSRNPSLIIVPLATLQNWKREVEKFSGLSVIILHGPENERKAICKDKLIFGKFDIAVTTYQMVQPFLKDLKRMCWEYVVIDEAHRIKNDETILSKDVRKIGSKHTLLLTGTPLQNNVRELFNLLSYLSPLFNDPEAVMTLFESQASKDEENVIKKLHQILKPFMLRRIKVDVENLLPKVELNIFVKMAPLQKVLYKDVLKKNINLLASKEKAGLKSLNGIMTYLRMVCSHPYTIAGVEERGKYSTEQHLIDNCGKLKILDKLLVKLKAQGSKVLVFAQFINSLDILEDYCKYRNHSFVRFDGSTPYEERVECIDRFQDPKSGTFAFLLNARSGGQGINLVAADAVIFYDSDWNPQMDAQATDRAHRIGQTKQVKVFRLITEGTIDERVFEISQHKLHLDNIIIQKGKAGETTKKMTKEEMVKIICQGAADICGDDGEDEINLDIESILKISEKKTKEVNLKFDKLKKPSSGSDMPFDTMDAKSNVPFSIYNFEGEDFKAIQRLREASPVIDKFGRSMRVKNAIESERKENESIHYNKALFPMHYIPYKKHHLVSEEFELLCEKNLNFFRKENGFKYVHGNYNPLNSKDANEEEINEFLEFCELQKMVDNAVPLTESEKIQLQKLTEEAFFNWNSEENSKMNKALFKYGNRPQLLYSEFPKKTKEEVDLYIAANIEYFIKTDNTRMLNAIRKFEVHDSKADIARQYAWKLYEKAQGCYELINLSFKSCALKKKLITGEKFSDRADKIIFFEFMDSINKQKINLSNPDLKQVLLANCGCIYETFKLKNGFNIFDCISFENIVERFVDQLELIKETIVSENDSTIVPLNTEVSTKNTKTDVLLKGLNKFSIDLNIGIEFTNQDKRNSSSDSKSTFFGNTSVLGLFPSQNIAKTSSSKPKVSINHFNNRTQQSEGDAENLSPSDD</sequence>
<proteinExistence type="predicted"/>
<name>A0AC35TMI4_9BILA</name>
<protein>
    <submittedName>
        <fullName evidence="2">Helicase ATP-binding domain-containing protein</fullName>
    </submittedName>
</protein>
<dbReference type="WBParaSite" id="RSKR_0000231200.1">
    <property type="protein sequence ID" value="RSKR_0000231200.1"/>
    <property type="gene ID" value="RSKR_0000231200"/>
</dbReference>
<organism evidence="1 2">
    <name type="scientific">Rhabditophanes sp. KR3021</name>
    <dbReference type="NCBI Taxonomy" id="114890"/>
    <lineage>
        <taxon>Eukaryota</taxon>
        <taxon>Metazoa</taxon>
        <taxon>Ecdysozoa</taxon>
        <taxon>Nematoda</taxon>
        <taxon>Chromadorea</taxon>
        <taxon>Rhabditida</taxon>
        <taxon>Tylenchina</taxon>
        <taxon>Panagrolaimomorpha</taxon>
        <taxon>Strongyloidoidea</taxon>
        <taxon>Alloionematidae</taxon>
        <taxon>Rhabditophanes</taxon>
    </lineage>
</organism>
<dbReference type="Proteomes" id="UP000095286">
    <property type="component" value="Unplaced"/>
</dbReference>
<reference evidence="2" key="1">
    <citation type="submission" date="2016-11" db="UniProtKB">
        <authorList>
            <consortium name="WormBaseParasite"/>
        </authorList>
    </citation>
    <scope>IDENTIFICATION</scope>
    <source>
        <strain evidence="2">KR3021</strain>
    </source>
</reference>
<evidence type="ECO:0000313" key="1">
    <source>
        <dbReference type="Proteomes" id="UP000095286"/>
    </source>
</evidence>
<accession>A0AC35TMI4</accession>
<evidence type="ECO:0000313" key="2">
    <source>
        <dbReference type="WBParaSite" id="RSKR_0000231200.1"/>
    </source>
</evidence>